<dbReference type="AlphaFoldDB" id="A0A1I2BKX1"/>
<keyword evidence="1 3" id="KW-0808">Transferase</keyword>
<evidence type="ECO:0000256" key="1">
    <source>
        <dbReference type="ARBA" id="ARBA00022679"/>
    </source>
</evidence>
<sequence>MKSRKKHWEDVYHSTPTDQLGWFESHPEPTIELLKQCSLTSESRILTVGSGTSTFVDYLLDEGFRNLIATDISAPALEQLKARVGELQQYVDWLVDDLTNPTFLNQLEPIDLWHDRAVLHFFTEEQDQQSYFNLLKQLVKPNGFVHIAVFSLEGAQQCSGLPVKNYSAEMLQEKLGGEFRLIQRFQHLYTTPGGNPRDYIYTLFQRT</sequence>
<reference evidence="3 4" key="1">
    <citation type="submission" date="2016-10" db="EMBL/GenBank/DDBJ databases">
        <authorList>
            <person name="de Groot N.N."/>
        </authorList>
    </citation>
    <scope>NUCLEOTIDE SEQUENCE [LARGE SCALE GENOMIC DNA]</scope>
    <source>
        <strain evidence="3 4">CGMCC 1.9156</strain>
    </source>
</reference>
<protein>
    <submittedName>
        <fullName evidence="3">Methyltransferase domain-containing protein</fullName>
    </submittedName>
</protein>
<dbReference type="InterPro" id="IPR013217">
    <property type="entry name" value="Methyltransf_12"/>
</dbReference>
<dbReference type="Proteomes" id="UP000198964">
    <property type="component" value="Unassembled WGS sequence"/>
</dbReference>
<proteinExistence type="predicted"/>
<dbReference type="CDD" id="cd02440">
    <property type="entry name" value="AdoMet_MTases"/>
    <property type="match status" value="1"/>
</dbReference>
<evidence type="ECO:0000259" key="2">
    <source>
        <dbReference type="Pfam" id="PF08242"/>
    </source>
</evidence>
<dbReference type="PANTHER" id="PTHR43861:SF3">
    <property type="entry name" value="PUTATIVE (AFU_ORTHOLOGUE AFUA_2G14390)-RELATED"/>
    <property type="match status" value="1"/>
</dbReference>
<accession>A0A1I2BKX1</accession>
<evidence type="ECO:0000313" key="4">
    <source>
        <dbReference type="Proteomes" id="UP000198964"/>
    </source>
</evidence>
<dbReference type="GO" id="GO:0008168">
    <property type="term" value="F:methyltransferase activity"/>
    <property type="evidence" value="ECO:0007669"/>
    <property type="project" value="UniProtKB-KW"/>
</dbReference>
<dbReference type="EMBL" id="FONW01000001">
    <property type="protein sequence ID" value="SFE56816.1"/>
    <property type="molecule type" value="Genomic_DNA"/>
</dbReference>
<keyword evidence="4" id="KW-1185">Reference proteome</keyword>
<dbReference type="PANTHER" id="PTHR43861">
    <property type="entry name" value="TRANS-ACONITATE 2-METHYLTRANSFERASE-RELATED"/>
    <property type="match status" value="1"/>
</dbReference>
<dbReference type="Gene3D" id="3.40.50.150">
    <property type="entry name" value="Vaccinia Virus protein VP39"/>
    <property type="match status" value="1"/>
</dbReference>
<evidence type="ECO:0000313" key="3">
    <source>
        <dbReference type="EMBL" id="SFE56816.1"/>
    </source>
</evidence>
<gene>
    <name evidence="3" type="ORF">SAMN05216283_101446</name>
</gene>
<name>A0A1I2BKX1_9BACT</name>
<dbReference type="STRING" id="655355.SAMN05216283_101446"/>
<dbReference type="InterPro" id="IPR029063">
    <property type="entry name" value="SAM-dependent_MTases_sf"/>
</dbReference>
<keyword evidence="3" id="KW-0489">Methyltransferase</keyword>
<dbReference type="RefSeq" id="WP_093918186.1">
    <property type="nucleotide sequence ID" value="NZ_FONW01000001.1"/>
</dbReference>
<dbReference type="SUPFAM" id="SSF53335">
    <property type="entry name" value="S-adenosyl-L-methionine-dependent methyltransferases"/>
    <property type="match status" value="1"/>
</dbReference>
<feature type="domain" description="Methyltransferase type 12" evidence="2">
    <location>
        <begin position="46"/>
        <end position="144"/>
    </location>
</feature>
<dbReference type="Pfam" id="PF08242">
    <property type="entry name" value="Methyltransf_12"/>
    <property type="match status" value="1"/>
</dbReference>
<dbReference type="GO" id="GO:0032259">
    <property type="term" value="P:methylation"/>
    <property type="evidence" value="ECO:0007669"/>
    <property type="project" value="UniProtKB-KW"/>
</dbReference>
<organism evidence="3 4">
    <name type="scientific">Sunxiuqinia elliptica</name>
    <dbReference type="NCBI Taxonomy" id="655355"/>
    <lineage>
        <taxon>Bacteria</taxon>
        <taxon>Pseudomonadati</taxon>
        <taxon>Bacteroidota</taxon>
        <taxon>Bacteroidia</taxon>
        <taxon>Marinilabiliales</taxon>
        <taxon>Prolixibacteraceae</taxon>
        <taxon>Sunxiuqinia</taxon>
    </lineage>
</organism>